<dbReference type="AlphaFoldDB" id="Q2IFS7"/>
<feature type="region of interest" description="Disordered" evidence="1">
    <location>
        <begin position="54"/>
        <end position="101"/>
    </location>
</feature>
<proteinExistence type="predicted"/>
<dbReference type="Gene3D" id="3.10.450.350">
    <property type="match status" value="1"/>
</dbReference>
<dbReference type="InterPro" id="IPR011055">
    <property type="entry name" value="Dup_hybrid_motif"/>
</dbReference>
<evidence type="ECO:0000256" key="1">
    <source>
        <dbReference type="SAM" id="MobiDB-lite"/>
    </source>
</evidence>
<reference evidence="3" key="1">
    <citation type="submission" date="2006-01" db="EMBL/GenBank/DDBJ databases">
        <title>Complete sequence of Anaeromyxobacter dehalogenans 2CP-C.</title>
        <authorList>
            <consortium name="US DOE Joint Genome Institute"/>
            <person name="Copeland A."/>
            <person name="Lucas S."/>
            <person name="Lapidus A."/>
            <person name="Barry K."/>
            <person name="Detter J.C."/>
            <person name="Glavina T."/>
            <person name="Hammon N."/>
            <person name="Israni S."/>
            <person name="Pitluck S."/>
            <person name="Brettin T."/>
            <person name="Bruce D."/>
            <person name="Han C."/>
            <person name="Tapia R."/>
            <person name="Gilna P."/>
            <person name="Kiss H."/>
            <person name="Schmutz J."/>
            <person name="Larimer F."/>
            <person name="Land M."/>
            <person name="Kyrpides N."/>
            <person name="Anderson I."/>
            <person name="Sanford R.A."/>
            <person name="Ritalahti K.M."/>
            <person name="Thomas H.S."/>
            <person name="Kirby J.R."/>
            <person name="Zhulin I.B."/>
            <person name="Loeffler F.E."/>
            <person name="Richardson P."/>
        </authorList>
    </citation>
    <scope>NUCLEOTIDE SEQUENCE</scope>
    <source>
        <strain evidence="3">2CP-C</strain>
    </source>
</reference>
<feature type="compositionally biased region" description="Low complexity" evidence="1">
    <location>
        <begin position="57"/>
        <end position="101"/>
    </location>
</feature>
<dbReference type="GO" id="GO:0004222">
    <property type="term" value="F:metalloendopeptidase activity"/>
    <property type="evidence" value="ECO:0007669"/>
    <property type="project" value="TreeGrafter"/>
</dbReference>
<evidence type="ECO:0000313" key="3">
    <source>
        <dbReference type="EMBL" id="ABC83437.1"/>
    </source>
</evidence>
<protein>
    <recommendedName>
        <fullName evidence="2">M23ase beta-sheet core domain-containing protein</fullName>
    </recommendedName>
</protein>
<accession>Q2IFS7</accession>
<dbReference type="KEGG" id="ade:Adeh_3671"/>
<dbReference type="EMBL" id="CP000251">
    <property type="protein sequence ID" value="ABC83437.1"/>
    <property type="molecule type" value="Genomic_DNA"/>
</dbReference>
<name>Q2IFS7_ANADE</name>
<dbReference type="eggNOG" id="COG0739">
    <property type="taxonomic scope" value="Bacteria"/>
</dbReference>
<dbReference type="CDD" id="cd12797">
    <property type="entry name" value="M23_peptidase"/>
    <property type="match status" value="1"/>
</dbReference>
<dbReference type="InterPro" id="IPR050570">
    <property type="entry name" value="Cell_wall_metabolism_enzyme"/>
</dbReference>
<dbReference type="OrthoDB" id="5489603at2"/>
<dbReference type="STRING" id="290397.Adeh_3671"/>
<dbReference type="Pfam" id="PF01551">
    <property type="entry name" value="Peptidase_M23"/>
    <property type="match status" value="1"/>
</dbReference>
<dbReference type="Proteomes" id="UP000001935">
    <property type="component" value="Chromosome"/>
</dbReference>
<dbReference type="Gene3D" id="2.70.70.10">
    <property type="entry name" value="Glucose Permease (Domain IIA)"/>
    <property type="match status" value="1"/>
</dbReference>
<evidence type="ECO:0000313" key="4">
    <source>
        <dbReference type="Proteomes" id="UP000001935"/>
    </source>
</evidence>
<organism evidence="3 4">
    <name type="scientific">Anaeromyxobacter dehalogenans (strain 2CP-C)</name>
    <dbReference type="NCBI Taxonomy" id="290397"/>
    <lineage>
        <taxon>Bacteria</taxon>
        <taxon>Pseudomonadati</taxon>
        <taxon>Myxococcota</taxon>
        <taxon>Myxococcia</taxon>
        <taxon>Myxococcales</taxon>
        <taxon>Cystobacterineae</taxon>
        <taxon>Anaeromyxobacteraceae</taxon>
        <taxon>Anaeromyxobacter</taxon>
    </lineage>
</organism>
<dbReference type="PANTHER" id="PTHR21666">
    <property type="entry name" value="PEPTIDASE-RELATED"/>
    <property type="match status" value="1"/>
</dbReference>
<feature type="region of interest" description="Disordered" evidence="1">
    <location>
        <begin position="1"/>
        <end position="22"/>
    </location>
</feature>
<dbReference type="RefSeq" id="WP_011422719.1">
    <property type="nucleotide sequence ID" value="NC_007760.1"/>
</dbReference>
<dbReference type="HOGENOM" id="CLU_056495_0_0_7"/>
<gene>
    <name evidence="3" type="ordered locus">Adeh_3671</name>
</gene>
<sequence>MVSLSIDPPPHRPGHTPRPGARRAGLGIALGVALAAGIVLGRLTAPGGRFAIGGSSPGDPAPVAQAPAPAAPAGAVQQAPPAAAPSAAPAPAPDAGATAAAPAPAPVAAPAVPAGPRRVVATLSGALEESIQRALPPEDRDVGEQLTQVVNRLLVWDLRVARDGRKGDRIEILYSPPAPAAQGLPASGEPVVEAVRFASQKLGRVFAAYRFQPEGSRWARYYRPDGTELEELLVDAPIHEYDQVTSLLRDGRRHKGVDFRTPTGTPVFATFDGVIERRNWNFAGNGNCLDIRDPASGRHAIFLHLEVLPKDMVPGRRVKKGEQIALSGNTGHSTAPHLHYQLEAPDGRVLDPFEIHKIRHAALDAARKPAFDARRTALDAALGGAVAATQAPPAVPATPAALPAAR</sequence>
<evidence type="ECO:0000259" key="2">
    <source>
        <dbReference type="Pfam" id="PF01551"/>
    </source>
</evidence>
<dbReference type="PANTHER" id="PTHR21666:SF270">
    <property type="entry name" value="MUREIN HYDROLASE ACTIVATOR ENVC"/>
    <property type="match status" value="1"/>
</dbReference>
<feature type="domain" description="M23ase beta-sheet core" evidence="2">
    <location>
        <begin position="253"/>
        <end position="352"/>
    </location>
</feature>
<dbReference type="InterPro" id="IPR016047">
    <property type="entry name" value="M23ase_b-sheet_dom"/>
</dbReference>
<dbReference type="SUPFAM" id="SSF51261">
    <property type="entry name" value="Duplicated hybrid motif"/>
    <property type="match status" value="1"/>
</dbReference>